<keyword evidence="8" id="KW-0998">Cell outer membrane</keyword>
<dbReference type="EMBL" id="CP060719">
    <property type="protein sequence ID" value="QNN69890.1"/>
    <property type="molecule type" value="Genomic_DNA"/>
</dbReference>
<dbReference type="AlphaFoldDB" id="A0A7G9SPW5"/>
<dbReference type="PROSITE" id="PS51257">
    <property type="entry name" value="PROKAR_LIPOPROTEIN"/>
    <property type="match status" value="1"/>
</dbReference>
<feature type="region of interest" description="Disordered" evidence="9">
    <location>
        <begin position="36"/>
        <end position="57"/>
    </location>
</feature>
<evidence type="ECO:0000256" key="10">
    <source>
        <dbReference type="SAM" id="SignalP"/>
    </source>
</evidence>
<dbReference type="InterPro" id="IPR013686">
    <property type="entry name" value="Polypept-transport_assoc_ShlB"/>
</dbReference>
<evidence type="ECO:0000256" key="4">
    <source>
        <dbReference type="ARBA" id="ARBA00022452"/>
    </source>
</evidence>
<dbReference type="KEGG" id="tcn:H9L16_14785"/>
<keyword evidence="5" id="KW-0812">Transmembrane</keyword>
<proteinExistence type="inferred from homology"/>
<sequence length="562" mass="60590">MHTQTPRRRPLTMNLLALSLLACAPFGWAGEAADADDAVPMPQDTPSATPQQAQALPEPQMAGQASFVLQGVRFVGVSGTTDVPEAELQAAVAGKIGQSVTFSDLEQLAAKASAVYRTHGYALVQVFVPVQEVTDGQVTFNVSEGSLGNVSIEVAEGAPVQQERVAKTLAVLEPGKPLNGQRYERAMLLLSDLPGIKPQSAISAGAVNGTTDLTVKVGQRDRLQFGLELDNFGSRDSGRHRITGSLRWASPFERGDNLDLRVMLAQGMHTAFGRLSYETPVGYTGLRIGGGLARVQYELGGPFAALEPTGVGNVADVSFSYPLIRQRTTNLFLRGALDNKDLTDRFEAVGFESRKRIRGLGIGIALEKRDTWLGGGYTSLNAQVYRGSLDIRDAMSEAFDKPPFGYDTEGSFGKLTMQFARLQYVAPKLSLYLGGGLQRASKNLDTYEKLSLGGPKAVRAYATGEVLADDGWLGTVELRYALRPEASLFAFYDAAKGDFFHDPRAVDVVTSRSLRGHGVGFNWSKPGQVTMNLSVAWRGTGVGLTDGGDRNPRVYWSIQKAF</sequence>
<dbReference type="PROSITE" id="PS51779">
    <property type="entry name" value="POTRA"/>
    <property type="match status" value="1"/>
</dbReference>
<evidence type="ECO:0000256" key="2">
    <source>
        <dbReference type="ARBA" id="ARBA00009055"/>
    </source>
</evidence>
<dbReference type="Pfam" id="PF08479">
    <property type="entry name" value="POTRA_2"/>
    <property type="match status" value="1"/>
</dbReference>
<accession>A0A7G9SPW5</accession>
<dbReference type="InterPro" id="IPR034746">
    <property type="entry name" value="POTRA"/>
</dbReference>
<comment type="subcellular location">
    <subcellularLocation>
        <location evidence="1">Cell outer membrane</location>
    </subcellularLocation>
</comment>
<dbReference type="GO" id="GO:0046819">
    <property type="term" value="P:protein secretion by the type V secretion system"/>
    <property type="evidence" value="ECO:0007669"/>
    <property type="project" value="TreeGrafter"/>
</dbReference>
<keyword evidence="10" id="KW-0732">Signal</keyword>
<dbReference type="RefSeq" id="WP_187552407.1">
    <property type="nucleotide sequence ID" value="NZ_CP060719.1"/>
</dbReference>
<evidence type="ECO:0000259" key="11">
    <source>
        <dbReference type="PROSITE" id="PS51779"/>
    </source>
</evidence>
<reference evidence="12 13" key="1">
    <citation type="submission" date="2020-08" db="EMBL/GenBank/DDBJ databases">
        <title>Genome sequence of Thermomonas carbonis KCTC 42013T.</title>
        <authorList>
            <person name="Hyun D.-W."/>
            <person name="Bae J.-W."/>
        </authorList>
    </citation>
    <scope>NUCLEOTIDE SEQUENCE [LARGE SCALE GENOMIC DNA]</scope>
    <source>
        <strain evidence="12 13">KCTC 42013</strain>
    </source>
</reference>
<feature type="chain" id="PRO_5028934255" evidence="10">
    <location>
        <begin position="30"/>
        <end position="562"/>
    </location>
</feature>
<protein>
    <submittedName>
        <fullName evidence="12">ShlB/FhaC/HecB family hemolysin secretion/activation protein</fullName>
    </submittedName>
</protein>
<keyword evidence="7" id="KW-0472">Membrane</keyword>
<evidence type="ECO:0000256" key="9">
    <source>
        <dbReference type="SAM" id="MobiDB-lite"/>
    </source>
</evidence>
<dbReference type="Gene3D" id="3.10.20.310">
    <property type="entry name" value="membrane protein fhac"/>
    <property type="match status" value="1"/>
</dbReference>
<evidence type="ECO:0000256" key="3">
    <source>
        <dbReference type="ARBA" id="ARBA00022448"/>
    </source>
</evidence>
<evidence type="ECO:0000256" key="6">
    <source>
        <dbReference type="ARBA" id="ARBA00022927"/>
    </source>
</evidence>
<feature type="signal peptide" evidence="10">
    <location>
        <begin position="1"/>
        <end position="29"/>
    </location>
</feature>
<dbReference type="GO" id="GO:0009279">
    <property type="term" value="C:cell outer membrane"/>
    <property type="evidence" value="ECO:0007669"/>
    <property type="project" value="UniProtKB-SubCell"/>
</dbReference>
<dbReference type="GO" id="GO:0098046">
    <property type="term" value="C:type V protein secretion system complex"/>
    <property type="evidence" value="ECO:0007669"/>
    <property type="project" value="TreeGrafter"/>
</dbReference>
<gene>
    <name evidence="12" type="ORF">H9L16_14785</name>
</gene>
<keyword evidence="3" id="KW-0813">Transport</keyword>
<dbReference type="InterPro" id="IPR005565">
    <property type="entry name" value="Hemolysn_activator_HlyB_C"/>
</dbReference>
<evidence type="ECO:0000256" key="5">
    <source>
        <dbReference type="ARBA" id="ARBA00022692"/>
    </source>
</evidence>
<keyword evidence="6" id="KW-0653">Protein transport</keyword>
<dbReference type="PANTHER" id="PTHR34597">
    <property type="entry name" value="SLR1661 PROTEIN"/>
    <property type="match status" value="1"/>
</dbReference>
<dbReference type="Proteomes" id="UP000515804">
    <property type="component" value="Chromosome"/>
</dbReference>
<organism evidence="12 13">
    <name type="scientific">Thermomonas carbonis</name>
    <dbReference type="NCBI Taxonomy" id="1463158"/>
    <lineage>
        <taxon>Bacteria</taxon>
        <taxon>Pseudomonadati</taxon>
        <taxon>Pseudomonadota</taxon>
        <taxon>Gammaproteobacteria</taxon>
        <taxon>Lysobacterales</taxon>
        <taxon>Lysobacteraceae</taxon>
        <taxon>Thermomonas</taxon>
    </lineage>
</organism>
<dbReference type="Pfam" id="PF03865">
    <property type="entry name" value="ShlB"/>
    <property type="match status" value="1"/>
</dbReference>
<evidence type="ECO:0000256" key="1">
    <source>
        <dbReference type="ARBA" id="ARBA00004442"/>
    </source>
</evidence>
<evidence type="ECO:0000256" key="8">
    <source>
        <dbReference type="ARBA" id="ARBA00023237"/>
    </source>
</evidence>
<keyword evidence="13" id="KW-1185">Reference proteome</keyword>
<dbReference type="GO" id="GO:0008320">
    <property type="term" value="F:protein transmembrane transporter activity"/>
    <property type="evidence" value="ECO:0007669"/>
    <property type="project" value="TreeGrafter"/>
</dbReference>
<feature type="compositionally biased region" description="Polar residues" evidence="9">
    <location>
        <begin position="44"/>
        <end position="54"/>
    </location>
</feature>
<dbReference type="Gene3D" id="2.40.160.50">
    <property type="entry name" value="membrane protein fhac: a member of the omp85/tpsb transporter family"/>
    <property type="match status" value="1"/>
</dbReference>
<evidence type="ECO:0000313" key="12">
    <source>
        <dbReference type="EMBL" id="QNN69890.1"/>
    </source>
</evidence>
<evidence type="ECO:0000313" key="13">
    <source>
        <dbReference type="Proteomes" id="UP000515804"/>
    </source>
</evidence>
<feature type="domain" description="POTRA" evidence="11">
    <location>
        <begin position="67"/>
        <end position="145"/>
    </location>
</feature>
<dbReference type="PANTHER" id="PTHR34597:SF1">
    <property type="entry name" value="HEME_HEMOPEXIN TRANSPORTER PROTEIN HUXB"/>
    <property type="match status" value="1"/>
</dbReference>
<dbReference type="InterPro" id="IPR051544">
    <property type="entry name" value="TPS_OM_transporter"/>
</dbReference>
<evidence type="ECO:0000256" key="7">
    <source>
        <dbReference type="ARBA" id="ARBA00023136"/>
    </source>
</evidence>
<comment type="similarity">
    <text evidence="2">Belongs to the TPS (TC 1.B.20) family.</text>
</comment>
<name>A0A7G9SPW5_9GAMM</name>
<keyword evidence="4" id="KW-1134">Transmembrane beta strand</keyword>